<comment type="caution">
    <text evidence="1">The sequence shown here is derived from an EMBL/GenBank/DDBJ whole genome shotgun (WGS) entry which is preliminary data.</text>
</comment>
<gene>
    <name evidence="1" type="ORF">W59_01214</name>
</gene>
<sequence>MNIKVFDGLTAESATKLIASLFNYGDQSSFDEILEAVRDAAGHVDFVARDVTDPLQPNRR</sequence>
<reference evidence="1 2" key="1">
    <citation type="journal article" date="2012" name="J. Bacteriol.">
        <title>Draft genome sequence of the nitrophenol-degrading actinomycete Rhodococcus imtechensis RKJ300.</title>
        <authorList>
            <person name="Vikram S."/>
            <person name="Kumar S."/>
            <person name="Subramanian S."/>
            <person name="Raghava G.P."/>
        </authorList>
    </citation>
    <scope>NUCLEOTIDE SEQUENCE [LARGE SCALE GENOMIC DNA]</scope>
    <source>
        <strain evidence="1 2">RKJ300</strain>
    </source>
</reference>
<protein>
    <submittedName>
        <fullName evidence="1">Uncharacterized protein</fullName>
    </submittedName>
</protein>
<accession>I0WZD1</accession>
<dbReference type="Proteomes" id="UP000006447">
    <property type="component" value="Unassembled WGS sequence"/>
</dbReference>
<dbReference type="AlphaFoldDB" id="I0WZD1"/>
<organism evidence="1 2">
    <name type="scientific">Rhodococcus opacus RKJ300 = JCM 13270</name>
    <dbReference type="NCBI Taxonomy" id="1165867"/>
    <lineage>
        <taxon>Bacteria</taxon>
        <taxon>Bacillati</taxon>
        <taxon>Actinomycetota</taxon>
        <taxon>Actinomycetes</taxon>
        <taxon>Mycobacteriales</taxon>
        <taxon>Nocardiaceae</taxon>
        <taxon>Rhodococcus</taxon>
    </lineage>
</organism>
<evidence type="ECO:0000313" key="1">
    <source>
        <dbReference type="EMBL" id="EID81747.1"/>
    </source>
</evidence>
<dbReference type="EMBL" id="AJJH01000010">
    <property type="protein sequence ID" value="EID81747.1"/>
    <property type="molecule type" value="Genomic_DNA"/>
</dbReference>
<name>I0WZD1_RHOOP</name>
<proteinExistence type="predicted"/>
<evidence type="ECO:0000313" key="2">
    <source>
        <dbReference type="Proteomes" id="UP000006447"/>
    </source>
</evidence>